<name>A0A3A5L6X0_9GAMM</name>
<organism evidence="4 7">
    <name type="scientific">Legionella taurinensis</name>
    <dbReference type="NCBI Taxonomy" id="70611"/>
    <lineage>
        <taxon>Bacteria</taxon>
        <taxon>Pseudomonadati</taxon>
        <taxon>Pseudomonadota</taxon>
        <taxon>Gammaproteobacteria</taxon>
        <taxon>Legionellales</taxon>
        <taxon>Legionellaceae</taxon>
        <taxon>Legionella</taxon>
    </lineage>
</organism>
<proteinExistence type="predicted"/>
<reference evidence="4 7" key="3">
    <citation type="submission" date="2018-09" db="EMBL/GenBank/DDBJ databases">
        <title>Draft genome sequences of Legionella taurinensis isolated from water samples.</title>
        <authorList>
            <person name="Chakeri A."/>
            <person name="Allerberger F."/>
            <person name="Kundi M."/>
            <person name="Ruppitsch W."/>
            <person name="Schmid D."/>
        </authorList>
    </citation>
    <scope>NUCLEOTIDE SEQUENCE [LARGE SCALE GENOMIC DNA]</scope>
    <source>
        <strain evidence="4 7">4570-18-6</strain>
    </source>
</reference>
<dbReference type="PANTHER" id="PTHR46361">
    <property type="entry name" value="ELECTRON CARRIER/ PROTEIN DISULFIDE OXIDOREDUCTASE"/>
    <property type="match status" value="1"/>
</dbReference>
<dbReference type="AlphaFoldDB" id="A0A3A5L6X0"/>
<keyword evidence="1" id="KW-0732">Signal</keyword>
<evidence type="ECO:0000313" key="4">
    <source>
        <dbReference type="EMBL" id="RJT45005.1"/>
    </source>
</evidence>
<evidence type="ECO:0000313" key="3">
    <source>
        <dbReference type="EMBL" id="PUT46445.1"/>
    </source>
</evidence>
<feature type="chain" id="PRO_5044588139" evidence="1">
    <location>
        <begin position="25"/>
        <end position="279"/>
    </location>
</feature>
<evidence type="ECO:0000313" key="7">
    <source>
        <dbReference type="Proteomes" id="UP000270757"/>
    </source>
</evidence>
<keyword evidence="6" id="KW-1185">Reference proteome</keyword>
<reference evidence="3 6" key="1">
    <citation type="submission" date="2018-04" db="EMBL/GenBank/DDBJ databases">
        <title>Whole genome sequence comparison of clinical and drinking water Legionella pneumophila isolates associated with the Flint Water Crisis.</title>
        <authorList>
            <person name="Garner E."/>
            <person name="Brown C."/>
            <person name="Schwake O."/>
            <person name="Coil D."/>
            <person name="Jospin G."/>
            <person name="Eisen J."/>
            <person name="Edwards M."/>
            <person name="Pruden A."/>
        </authorList>
    </citation>
    <scope>NUCLEOTIDE SEQUENCE [LARGE SCALE GENOMIC DNA]</scope>
    <source>
        <strain evidence="3 6">Genessee03</strain>
    </source>
</reference>
<protein>
    <submittedName>
        <fullName evidence="4">DUF547 domain-containing protein</fullName>
    </submittedName>
</protein>
<dbReference type="EMBL" id="QZWB01000013">
    <property type="protein sequence ID" value="RJT45005.1"/>
    <property type="molecule type" value="Genomic_DNA"/>
</dbReference>
<feature type="signal peptide" evidence="1">
    <location>
        <begin position="1"/>
        <end position="24"/>
    </location>
</feature>
<dbReference type="EMBL" id="QFGG01000012">
    <property type="protein sequence ID" value="TID40500.1"/>
    <property type="molecule type" value="Genomic_DNA"/>
</dbReference>
<sequence>MSRFKAVVVCGFYFLMFCTFSTQAAFNKSLWPIWEVNNPLSTAVIDHSDWQTLLNQCVVTNDEGINLVDYAHLTPKQHERLKRYINQLSKIDIDAYNRDEQLAFWINLYNALTVSIVADYYPVSSIEDINISPGLFSIGPWGAKIITINGTPLSLDEIHNRIIRPIWNDPRTHYAINNGSIGAANLSKKAYLGKTIEQQLNNAAMEYINSLRGVQVIEGKLIVSKIYEWFSDDFGGTKLDIINHIKYYAREPLKSQLKHVNTIENYMYNWHLNSTVDPS</sequence>
<dbReference type="Proteomes" id="UP000251035">
    <property type="component" value="Unassembled WGS sequence"/>
</dbReference>
<dbReference type="EMBL" id="QCXM01000011">
    <property type="protein sequence ID" value="PUT46445.1"/>
    <property type="molecule type" value="Genomic_DNA"/>
</dbReference>
<accession>A0A3A5L6X0</accession>
<dbReference type="Proteomes" id="UP000306421">
    <property type="component" value="Unassembled WGS sequence"/>
</dbReference>
<gene>
    <name evidence="4" type="ORF">D6J04_11835</name>
    <name evidence="3" type="ORF">DB745_11200</name>
    <name evidence="5" type="ORF">DIZ81_12310</name>
</gene>
<evidence type="ECO:0000313" key="5">
    <source>
        <dbReference type="EMBL" id="TID40500.1"/>
    </source>
</evidence>
<dbReference type="RefSeq" id="WP_108294511.1">
    <property type="nucleotide sequence ID" value="NZ_CAAAIR010000013.1"/>
</dbReference>
<evidence type="ECO:0000259" key="2">
    <source>
        <dbReference type="Pfam" id="PF04784"/>
    </source>
</evidence>
<dbReference type="OrthoDB" id="526867at2"/>
<comment type="caution">
    <text evidence="4">The sequence shown here is derived from an EMBL/GenBank/DDBJ whole genome shotgun (WGS) entry which is preliminary data.</text>
</comment>
<dbReference type="PANTHER" id="PTHR46361:SF3">
    <property type="entry name" value="ELECTRON CARRIER_ PROTEIN DISULFIDE OXIDOREDUCTASE"/>
    <property type="match status" value="1"/>
</dbReference>
<evidence type="ECO:0000256" key="1">
    <source>
        <dbReference type="SAM" id="SignalP"/>
    </source>
</evidence>
<dbReference type="Pfam" id="PF04784">
    <property type="entry name" value="DUF547"/>
    <property type="match status" value="1"/>
</dbReference>
<dbReference type="Proteomes" id="UP000270757">
    <property type="component" value="Unassembled WGS sequence"/>
</dbReference>
<dbReference type="GeneID" id="48948419"/>
<evidence type="ECO:0000313" key="8">
    <source>
        <dbReference type="Proteomes" id="UP000306421"/>
    </source>
</evidence>
<feature type="domain" description="DUF547" evidence="2">
    <location>
        <begin position="95"/>
        <end position="208"/>
    </location>
</feature>
<evidence type="ECO:0000313" key="6">
    <source>
        <dbReference type="Proteomes" id="UP000251035"/>
    </source>
</evidence>
<dbReference type="InterPro" id="IPR006869">
    <property type="entry name" value="DUF547"/>
</dbReference>
<reference evidence="5 8" key="2">
    <citation type="submission" date="2018-04" db="EMBL/GenBank/DDBJ databases">
        <title>Whole genome sequence comparison of clinical and drinking water Legionella pneumophila isolates.</title>
        <authorList>
            <person name="Garner E."/>
        </authorList>
    </citation>
    <scope>NUCLEOTIDE SEQUENCE [LARGE SCALE GENOMIC DNA]</scope>
    <source>
        <strain evidence="5 8">WH02</strain>
    </source>
</reference>